<evidence type="ECO:0000313" key="3">
    <source>
        <dbReference type="Proteomes" id="UP001223390"/>
    </source>
</evidence>
<evidence type="ECO:0000313" key="2">
    <source>
        <dbReference type="EMBL" id="MDK9495372.1"/>
    </source>
</evidence>
<dbReference type="PANTHER" id="PTHR42951">
    <property type="entry name" value="METALLO-BETA-LACTAMASE DOMAIN-CONTAINING"/>
    <property type="match status" value="1"/>
</dbReference>
<dbReference type="Proteomes" id="UP001223390">
    <property type="component" value="Unassembled WGS sequence"/>
</dbReference>
<dbReference type="SMART" id="SM00849">
    <property type="entry name" value="Lactamase_B"/>
    <property type="match status" value="1"/>
</dbReference>
<dbReference type="InterPro" id="IPR001279">
    <property type="entry name" value="Metallo-B-lactamas"/>
</dbReference>
<dbReference type="CDD" id="cd16282">
    <property type="entry name" value="metallo-hydrolase-like_MBL-fold"/>
    <property type="match status" value="1"/>
</dbReference>
<organism evidence="2 3">
    <name type="scientific">Streptomyces katrae</name>
    <dbReference type="NCBI Taxonomy" id="68223"/>
    <lineage>
        <taxon>Bacteria</taxon>
        <taxon>Bacillati</taxon>
        <taxon>Actinomycetota</taxon>
        <taxon>Actinomycetes</taxon>
        <taxon>Kitasatosporales</taxon>
        <taxon>Streptomycetaceae</taxon>
        <taxon>Streptomyces</taxon>
    </lineage>
</organism>
<gene>
    <name evidence="2" type="ORF">QEZ40_006019</name>
</gene>
<protein>
    <submittedName>
        <fullName evidence="2">MBL fold metallo-hydrolase</fullName>
    </submittedName>
</protein>
<accession>A0ABT7GP58</accession>
<dbReference type="RefSeq" id="WP_285341008.1">
    <property type="nucleotide sequence ID" value="NZ_JASITI010000006.1"/>
</dbReference>
<dbReference type="InterPro" id="IPR036866">
    <property type="entry name" value="RibonucZ/Hydroxyglut_hydro"/>
</dbReference>
<dbReference type="InterPro" id="IPR050855">
    <property type="entry name" value="NDM-1-like"/>
</dbReference>
<comment type="caution">
    <text evidence="2">The sequence shown here is derived from an EMBL/GenBank/DDBJ whole genome shotgun (WGS) entry which is preliminary data.</text>
</comment>
<reference evidence="2 3" key="1">
    <citation type="submission" date="2023-05" db="EMBL/GenBank/DDBJ databases">
        <title>Sequencing and Assembly of Streptomyces sp. NP73.</title>
        <authorList>
            <person name="Konwar A.N."/>
            <person name="Saikia K."/>
            <person name="Thakur D."/>
        </authorList>
    </citation>
    <scope>NUCLEOTIDE SEQUENCE [LARGE SCALE GENOMIC DNA]</scope>
    <source>
        <strain evidence="2 3">NP73</strain>
    </source>
</reference>
<proteinExistence type="predicted"/>
<name>A0ABT7GP58_9ACTN</name>
<dbReference type="Gene3D" id="3.60.15.10">
    <property type="entry name" value="Ribonuclease Z/Hydroxyacylglutathione hydrolase-like"/>
    <property type="match status" value="1"/>
</dbReference>
<dbReference type="PANTHER" id="PTHR42951:SF4">
    <property type="entry name" value="ACYL-COENZYME A THIOESTERASE MBLAC2"/>
    <property type="match status" value="1"/>
</dbReference>
<evidence type="ECO:0000259" key="1">
    <source>
        <dbReference type="SMART" id="SM00849"/>
    </source>
</evidence>
<dbReference type="Pfam" id="PF00753">
    <property type="entry name" value="Lactamase_B"/>
    <property type="match status" value="1"/>
</dbReference>
<dbReference type="SUPFAM" id="SSF56281">
    <property type="entry name" value="Metallo-hydrolase/oxidoreductase"/>
    <property type="match status" value="1"/>
</dbReference>
<dbReference type="EMBL" id="JASITI010000006">
    <property type="protein sequence ID" value="MDK9495372.1"/>
    <property type="molecule type" value="Genomic_DNA"/>
</dbReference>
<feature type="domain" description="Metallo-beta-lactamase" evidence="1">
    <location>
        <begin position="22"/>
        <end position="201"/>
    </location>
</feature>
<sequence>MGLDEIADGVFAYVQPDGGWCLNNAGYIASDDRPVLVDTAATHDRALALKRAVAGVGPAPRFVVNTHSHGDHTFGNSLFTDRAVVVAHETTGVEMETVGLHLTTLWPDVCWGDLSVELPGLTFRDGLRLHTGTAQVDLIALGPAHTAVDTVVWLPGQRVLFAGDLLMSGATPFCLMGSISGSLEAVAAMRALGPRTIVAGHGPVAGPELLDTAERYFRWLQDLARDTAAAGLSPLEAARETDLGEWAGLLDSERLVPNLHRAYAELRGAEPGAALDIGEMFSDMVAFHGRLPACHA</sequence>
<keyword evidence="3" id="KW-1185">Reference proteome</keyword>